<dbReference type="KEGG" id="dhe:111593736"/>
<name>A0A6J1L7E0_DROHY</name>
<gene>
    <name evidence="2" type="primary">LOC111593736</name>
</gene>
<keyword evidence="1" id="KW-1185">Reference proteome</keyword>
<dbReference type="OMA" id="YELTQCA"/>
<dbReference type="AlphaFoldDB" id="A0A6J1L7E0"/>
<dbReference type="RefSeq" id="XP_023162497.2">
    <property type="nucleotide sequence ID" value="XM_023306729.2"/>
</dbReference>
<reference evidence="2" key="1">
    <citation type="submission" date="2025-08" db="UniProtKB">
        <authorList>
            <consortium name="RefSeq"/>
        </authorList>
    </citation>
    <scope>IDENTIFICATION</scope>
    <source>
        <strain evidence="2">15085-1641.00</strain>
        <tissue evidence="2">Whole body</tissue>
    </source>
</reference>
<evidence type="ECO:0000313" key="2">
    <source>
        <dbReference type="RefSeq" id="XP_023162497.2"/>
    </source>
</evidence>
<sequence>MSIVLDVVQKIVLYSAYELTCAAAAQVLSKCRIIHARKGAKFKMPKVMDDRKMAYEKPDAPEVLDRYKVDPKPSSQLLDAQYAISQLDLTYKNCGPICPPKSSMMRLARDSYFS</sequence>
<dbReference type="GeneID" id="111593736"/>
<proteinExistence type="predicted"/>
<dbReference type="Proteomes" id="UP000504633">
    <property type="component" value="Unplaced"/>
</dbReference>
<organism evidence="1 2">
    <name type="scientific">Drosophila hydei</name>
    <name type="common">Fruit fly</name>
    <dbReference type="NCBI Taxonomy" id="7224"/>
    <lineage>
        <taxon>Eukaryota</taxon>
        <taxon>Metazoa</taxon>
        <taxon>Ecdysozoa</taxon>
        <taxon>Arthropoda</taxon>
        <taxon>Hexapoda</taxon>
        <taxon>Insecta</taxon>
        <taxon>Pterygota</taxon>
        <taxon>Neoptera</taxon>
        <taxon>Endopterygota</taxon>
        <taxon>Diptera</taxon>
        <taxon>Brachycera</taxon>
        <taxon>Muscomorpha</taxon>
        <taxon>Ephydroidea</taxon>
        <taxon>Drosophilidae</taxon>
        <taxon>Drosophila</taxon>
    </lineage>
</organism>
<accession>A0A6J1L7E0</accession>
<protein>
    <submittedName>
        <fullName evidence="2">Uncharacterized protein LOC111593736</fullName>
    </submittedName>
</protein>
<evidence type="ECO:0000313" key="1">
    <source>
        <dbReference type="Proteomes" id="UP000504633"/>
    </source>
</evidence>
<dbReference type="OrthoDB" id="7847901at2759"/>